<dbReference type="Proteomes" id="UP000664032">
    <property type="component" value="Unassembled WGS sequence"/>
</dbReference>
<evidence type="ECO:0000313" key="1">
    <source>
        <dbReference type="EMBL" id="KAH9481810.1"/>
    </source>
</evidence>
<name>A0ACB8H1C9_PSICU</name>
<gene>
    <name evidence="1" type="ORF">JR316_0006337</name>
</gene>
<comment type="caution">
    <text evidence="1">The sequence shown here is derived from an EMBL/GenBank/DDBJ whole genome shotgun (WGS) entry which is preliminary data.</text>
</comment>
<organism evidence="1 2">
    <name type="scientific">Psilocybe cubensis</name>
    <name type="common">Psychedelic mushroom</name>
    <name type="synonym">Stropharia cubensis</name>
    <dbReference type="NCBI Taxonomy" id="181762"/>
    <lineage>
        <taxon>Eukaryota</taxon>
        <taxon>Fungi</taxon>
        <taxon>Dikarya</taxon>
        <taxon>Basidiomycota</taxon>
        <taxon>Agaricomycotina</taxon>
        <taxon>Agaricomycetes</taxon>
        <taxon>Agaricomycetidae</taxon>
        <taxon>Agaricales</taxon>
        <taxon>Agaricineae</taxon>
        <taxon>Strophariaceae</taxon>
        <taxon>Psilocybe</taxon>
    </lineage>
</organism>
<dbReference type="EMBL" id="JAFIQS020000005">
    <property type="protein sequence ID" value="KAH9481810.1"/>
    <property type="molecule type" value="Genomic_DNA"/>
</dbReference>
<protein>
    <submittedName>
        <fullName evidence="1">Uncharacterized protein</fullName>
    </submittedName>
</protein>
<accession>A0ACB8H1C9</accession>
<keyword evidence="2" id="KW-1185">Reference proteome</keyword>
<sequence>MVFALVASGVLLSIFDALPASSSIIYSIPKSLYRFNHIMVSINSAYAPASPKPTYADVVAGDRSPSAEYKHRPAKGIRNVIIHVKPDNKEDSFSVATDSDDGPLDSVASRIAAAKVVKPGNKTVAKRDIEDAALVCSDEELPARISPPKKSRTSVSANVDATVNHVSYSSDSSVEVIRVVDNSANARYQKGISDAILVDDSSADEMVSVHPTSGAKPNKQKGKKPQKTMPQTVRIKQEPGIVIKQEASARPTSVLPSEVMVKKESVDVHIPLAPDNVASTPTKKDKGKSSVSKKGSVGIRRSARRSEAAIERVPLSVSPLKIGSEISGSAVLSPPITLQGDADSDINPFLPSPEVILGTKIPGKGKSIRIVLPSGPIDLHEDEAMMFAHAVRESRMHQTTYPSSNALPSGPSSSKLLKALDDAYEKYSEADALKTEHSTLDPPVQFKASVISAKSIDAHSDVVMASLSEQPKTRQVQFQSSLTAVPINAAVEAPPTPVTPVRVPRKFKDVVPAGPVNKTPSLGLNGPALMEDTMRFSVKHLPKKCEVTKTDLQDSLLESTYVDLPNLQHGILKQWNSPNVMAPVDCVSFSLCGENFPEMNFENAYDAVTFVRNKNFINPSRVSPLDVSILYMGNDRKRATLQCNSVPAICLSAILTRDSYLLEPISKGLCNKFLSGHMMHQEWERFAGFACMAFGHQVMVASIRDKAITFGTMGTLTQIAERESISPSKPPRTPGILSGQKDAKLQGGSRKALKSSTRFKTMMDSTDTIPIYDSRNHAFNFNTDLDRLDELLPRWRRGEIPPNSFVMVAYTMTQYEKERSFHLCTNIQYAVVFGTEHDTSDIEAEQESFAGFDED</sequence>
<evidence type="ECO:0000313" key="2">
    <source>
        <dbReference type="Proteomes" id="UP000664032"/>
    </source>
</evidence>
<proteinExistence type="predicted"/>
<reference evidence="1" key="1">
    <citation type="submission" date="2021-10" db="EMBL/GenBank/DDBJ databases">
        <title>Psilocybe cubensis genome.</title>
        <authorList>
            <person name="Mckernan K.J."/>
            <person name="Crawford S."/>
            <person name="Trippe A."/>
            <person name="Kane L.T."/>
            <person name="Mclaughlin S."/>
        </authorList>
    </citation>
    <scope>NUCLEOTIDE SEQUENCE</scope>
    <source>
        <strain evidence="1">MGC-MH-2018</strain>
    </source>
</reference>